<feature type="domain" description="Acyclic terpene utilisation N-terminal" evidence="1">
    <location>
        <begin position="155"/>
        <end position="417"/>
    </location>
</feature>
<dbReference type="EMBL" id="MU006231">
    <property type="protein sequence ID" value="KAF2823830.1"/>
    <property type="molecule type" value="Genomic_DNA"/>
</dbReference>
<evidence type="ECO:0000313" key="4">
    <source>
        <dbReference type="Proteomes" id="UP000799424"/>
    </source>
</evidence>
<organism evidence="3 4">
    <name type="scientific">Ophiobolus disseminans</name>
    <dbReference type="NCBI Taxonomy" id="1469910"/>
    <lineage>
        <taxon>Eukaryota</taxon>
        <taxon>Fungi</taxon>
        <taxon>Dikarya</taxon>
        <taxon>Ascomycota</taxon>
        <taxon>Pezizomycotina</taxon>
        <taxon>Dothideomycetes</taxon>
        <taxon>Pleosporomycetidae</taxon>
        <taxon>Pleosporales</taxon>
        <taxon>Pleosporineae</taxon>
        <taxon>Phaeosphaeriaceae</taxon>
        <taxon>Ophiobolus</taxon>
    </lineage>
</organism>
<dbReference type="Pfam" id="PF07287">
    <property type="entry name" value="AtuA"/>
    <property type="match status" value="1"/>
</dbReference>
<dbReference type="OrthoDB" id="5863171at2759"/>
<dbReference type="Proteomes" id="UP000799424">
    <property type="component" value="Unassembled WGS sequence"/>
</dbReference>
<feature type="domain" description="DUF4387" evidence="2">
    <location>
        <begin position="526"/>
        <end position="627"/>
    </location>
</feature>
<accession>A0A6A6ZRW5</accession>
<evidence type="ECO:0000313" key="3">
    <source>
        <dbReference type="EMBL" id="KAF2823830.1"/>
    </source>
</evidence>
<keyword evidence="4" id="KW-1185">Reference proteome</keyword>
<dbReference type="AlphaFoldDB" id="A0A6A6ZRW5"/>
<dbReference type="Pfam" id="PF14330">
    <property type="entry name" value="DUF4387"/>
    <property type="match status" value="1"/>
</dbReference>
<proteinExistence type="predicted"/>
<protein>
    <recommendedName>
        <fullName evidence="5">DUF1446-domain-containing protein</fullName>
    </recommendedName>
</protein>
<evidence type="ECO:0000259" key="1">
    <source>
        <dbReference type="Pfam" id="PF07287"/>
    </source>
</evidence>
<name>A0A6A6ZRW5_9PLEO</name>
<gene>
    <name evidence="3" type="ORF">CC86DRAFT_408850</name>
</gene>
<evidence type="ECO:0008006" key="5">
    <source>
        <dbReference type="Google" id="ProtNLM"/>
    </source>
</evidence>
<evidence type="ECO:0000259" key="2">
    <source>
        <dbReference type="Pfam" id="PF14330"/>
    </source>
</evidence>
<sequence>MTPVGMLGYGLNSQHTATALQHTLRLHPSVPVTLILDSGSTDSGPEKLALGCMSVPREAYKRDLRKLMALGREYGVPVVFSSAGGDGSDEHVREMGMVVREIAGETDSTPKILSIFSSVPKSLVSDRLQSGMISPCSASVPALTPRAIAATPRILAQIGPEPFLDAMHAHPDFNILIAGRAYDPAPYIAWAAFASRTSLSDKSSPEVKKLWGGFAHMGKILECGGLCGVPKSNGAMATMYADGTFDVTPLDPGSMCTPISVAAHTLYEKARPDVLYGPGGYLDLTGMKTEALEDGRSVRVSGGVFNFSGDDGSPYTVKLEGAEVVGYRAQMMGSFRDPILIGQLDSYLERVKGYVALQHEDMEGTWELGFHVYGQHQVSSRSSDTGQPSEVFIIGEALASTQQMATNVACMARIAATHGPYPGQKATSGNFAYGLGGQMETELGPCAQFSIYHLMQLEEGEERLKLNDLSVGLFRCEFVSTSASTSESPIVRSPLLGGSEKTVGREDIAKHAISSPQKLCLDPKTLGDIAKLIRSKNAGPYEVTLDVMFDSEAEYQLVKAANLLNIASMAKLFNIREESIIWEGFFDQAWAYKVTIPRLRNGKPTASGGYMENDVHASQQYIGFINLALPEGVVEDWSRLQQSGDRVNSRT</sequence>
<dbReference type="InterPro" id="IPR025496">
    <property type="entry name" value="DUF4387"/>
</dbReference>
<dbReference type="InterPro" id="IPR010839">
    <property type="entry name" value="AtuA_N"/>
</dbReference>
<reference evidence="3" key="1">
    <citation type="journal article" date="2020" name="Stud. Mycol.">
        <title>101 Dothideomycetes genomes: a test case for predicting lifestyles and emergence of pathogens.</title>
        <authorList>
            <person name="Haridas S."/>
            <person name="Albert R."/>
            <person name="Binder M."/>
            <person name="Bloem J."/>
            <person name="Labutti K."/>
            <person name="Salamov A."/>
            <person name="Andreopoulos B."/>
            <person name="Baker S."/>
            <person name="Barry K."/>
            <person name="Bills G."/>
            <person name="Bluhm B."/>
            <person name="Cannon C."/>
            <person name="Castanera R."/>
            <person name="Culley D."/>
            <person name="Daum C."/>
            <person name="Ezra D."/>
            <person name="Gonzalez J."/>
            <person name="Henrissat B."/>
            <person name="Kuo A."/>
            <person name="Liang C."/>
            <person name="Lipzen A."/>
            <person name="Lutzoni F."/>
            <person name="Magnuson J."/>
            <person name="Mondo S."/>
            <person name="Nolan M."/>
            <person name="Ohm R."/>
            <person name="Pangilinan J."/>
            <person name="Park H.-J."/>
            <person name="Ramirez L."/>
            <person name="Alfaro M."/>
            <person name="Sun H."/>
            <person name="Tritt A."/>
            <person name="Yoshinaga Y."/>
            <person name="Zwiers L.-H."/>
            <person name="Turgeon B."/>
            <person name="Goodwin S."/>
            <person name="Spatafora J."/>
            <person name="Crous P."/>
            <person name="Grigoriev I."/>
        </authorList>
    </citation>
    <scope>NUCLEOTIDE SEQUENCE</scope>
    <source>
        <strain evidence="3">CBS 113818</strain>
    </source>
</reference>